<sequence>MSAHRFNRPVHVFVGLGFPHAVSSVQEARQVLDEWTGRHCPKYTASVALCQSALARKEDVEMARAAFEAFALAHGILAPDAIELAVARAAEEWMAAYDMRTEVFADG</sequence>
<comment type="caution">
    <text evidence="1">The sequence shown here is derived from an EMBL/GenBank/DDBJ whole genome shotgun (WGS) entry which is preliminary data.</text>
</comment>
<evidence type="ECO:0000313" key="2">
    <source>
        <dbReference type="Proteomes" id="UP001433071"/>
    </source>
</evidence>
<dbReference type="Gene3D" id="6.10.250.730">
    <property type="match status" value="1"/>
</dbReference>
<reference evidence="1 2" key="1">
    <citation type="journal article" date="2024" name="Proc. Natl. Acad. Sci. U.S.A.">
        <title>The evolutionary genomics of adaptation to stress in wild rhizobium bacteria.</title>
        <authorList>
            <person name="Kehlet-Delgado H."/>
            <person name="Montoya A.P."/>
            <person name="Jensen K.T."/>
            <person name="Wendlandt C.E."/>
            <person name="Dexheimer C."/>
            <person name="Roberts M."/>
            <person name="Torres Martinez L."/>
            <person name="Friesen M.L."/>
            <person name="Griffitts J.S."/>
            <person name="Porter S.S."/>
        </authorList>
    </citation>
    <scope>NUCLEOTIDE SEQUENCE [LARGE SCALE GENOMIC DNA]</scope>
    <source>
        <strain evidence="1 2">M0641</strain>
    </source>
</reference>
<organism evidence="1 2">
    <name type="scientific">Mesorhizobium caraganae</name>
    <dbReference type="NCBI Taxonomy" id="483206"/>
    <lineage>
        <taxon>Bacteria</taxon>
        <taxon>Pseudomonadati</taxon>
        <taxon>Pseudomonadota</taxon>
        <taxon>Alphaproteobacteria</taxon>
        <taxon>Hyphomicrobiales</taxon>
        <taxon>Phyllobacteriaceae</taxon>
        <taxon>Mesorhizobium</taxon>
    </lineage>
</organism>
<dbReference type="Proteomes" id="UP001433071">
    <property type="component" value="Unassembled WGS sequence"/>
</dbReference>
<gene>
    <name evidence="1" type="ORF">NKI36_26715</name>
</gene>
<keyword evidence="2" id="KW-1185">Reference proteome</keyword>
<evidence type="ECO:0000313" key="1">
    <source>
        <dbReference type="EMBL" id="MER9407629.1"/>
    </source>
</evidence>
<dbReference type="RefSeq" id="WP_352561618.1">
    <property type="nucleotide sequence ID" value="NZ_JAMYQB010000027.1"/>
</dbReference>
<dbReference type="Pfam" id="PF06169">
    <property type="entry name" value="DUF982"/>
    <property type="match status" value="1"/>
</dbReference>
<protein>
    <submittedName>
        <fullName evidence="1">DUF982 domain-containing protein</fullName>
    </submittedName>
</protein>
<name>A0ABV1Z7Z8_9HYPH</name>
<dbReference type="InterPro" id="IPR010385">
    <property type="entry name" value="DUF982"/>
</dbReference>
<dbReference type="EMBL" id="JAMYQB010000027">
    <property type="protein sequence ID" value="MER9407629.1"/>
    <property type="molecule type" value="Genomic_DNA"/>
</dbReference>
<accession>A0ABV1Z7Z8</accession>
<proteinExistence type="predicted"/>